<accession>G4ZV51</accession>
<name>G4ZV51_PHYSP</name>
<protein>
    <recommendedName>
        <fullName evidence="7">RxLR effector PexRD54 WY domain-containing protein</fullName>
    </recommendedName>
</protein>
<reference evidence="8 9" key="1">
    <citation type="journal article" date="2006" name="Science">
        <title>Phytophthora genome sequences uncover evolutionary origins and mechanisms of pathogenesis.</title>
        <authorList>
            <person name="Tyler B.M."/>
            <person name="Tripathy S."/>
            <person name="Zhang X."/>
            <person name="Dehal P."/>
            <person name="Jiang R.H."/>
            <person name="Aerts A."/>
            <person name="Arredondo F.D."/>
            <person name="Baxter L."/>
            <person name="Bensasson D."/>
            <person name="Beynon J.L."/>
            <person name="Chapman J."/>
            <person name="Damasceno C.M."/>
            <person name="Dorrance A.E."/>
            <person name="Dou D."/>
            <person name="Dickerman A.W."/>
            <person name="Dubchak I.L."/>
            <person name="Garbelotto M."/>
            <person name="Gijzen M."/>
            <person name="Gordon S.G."/>
            <person name="Govers F."/>
            <person name="Grunwald N.J."/>
            <person name="Huang W."/>
            <person name="Ivors K.L."/>
            <person name="Jones R.W."/>
            <person name="Kamoun S."/>
            <person name="Krampis K."/>
            <person name="Lamour K.H."/>
            <person name="Lee M.K."/>
            <person name="McDonald W.H."/>
            <person name="Medina M."/>
            <person name="Meijer H.J."/>
            <person name="Nordberg E.K."/>
            <person name="Maclean D.J."/>
            <person name="Ospina-Giraldo M.D."/>
            <person name="Morris P.F."/>
            <person name="Phuntumart V."/>
            <person name="Putnam N.H."/>
            <person name="Rash S."/>
            <person name="Rose J.K."/>
            <person name="Sakihama Y."/>
            <person name="Salamov A.A."/>
            <person name="Savidor A."/>
            <person name="Scheuring C.F."/>
            <person name="Smith B.M."/>
            <person name="Sobral B.W."/>
            <person name="Terry A."/>
            <person name="Torto-Alalibo T.A."/>
            <person name="Win J."/>
            <person name="Xu Z."/>
            <person name="Zhang H."/>
            <person name="Grigoriev I.V."/>
            <person name="Rokhsar D.S."/>
            <person name="Boore J.L."/>
        </authorList>
    </citation>
    <scope>NUCLEOTIDE SEQUENCE [LARGE SCALE GENOMIC DNA]</scope>
    <source>
        <strain evidence="8 9">P6497</strain>
    </source>
</reference>
<evidence type="ECO:0000256" key="6">
    <source>
        <dbReference type="ARBA" id="ARBA00023026"/>
    </source>
</evidence>
<dbReference type="SMR" id="G4ZV51"/>
<evidence type="ECO:0000256" key="1">
    <source>
        <dbReference type="ARBA" id="ARBA00004340"/>
    </source>
</evidence>
<keyword evidence="6" id="KW-0843">Virulence</keyword>
<dbReference type="OMA" id="FINWARY"/>
<gene>
    <name evidence="8" type="ORF">PHYSODRAFT_265395</name>
</gene>
<dbReference type="GO" id="GO:0005576">
    <property type="term" value="C:extracellular region"/>
    <property type="evidence" value="ECO:0007669"/>
    <property type="project" value="UniProtKB-SubCell"/>
</dbReference>
<comment type="similarity">
    <text evidence="3">Belongs to the RxLR effector family.</text>
</comment>
<dbReference type="EMBL" id="JH159156">
    <property type="protein sequence ID" value="EGZ13675.1"/>
    <property type="molecule type" value="Genomic_DNA"/>
</dbReference>
<dbReference type="GO" id="GO:0043657">
    <property type="term" value="C:host cell"/>
    <property type="evidence" value="ECO:0007669"/>
    <property type="project" value="UniProtKB-SubCell"/>
</dbReference>
<keyword evidence="4" id="KW-0964">Secreted</keyword>
<comment type="subcellular location">
    <subcellularLocation>
        <location evidence="1">Host cell</location>
    </subcellularLocation>
    <subcellularLocation>
        <location evidence="2">Secreted</location>
    </subcellularLocation>
</comment>
<proteinExistence type="inferred from homology"/>
<evidence type="ECO:0000259" key="7">
    <source>
        <dbReference type="Pfam" id="PF22748"/>
    </source>
</evidence>
<evidence type="ECO:0000256" key="2">
    <source>
        <dbReference type="ARBA" id="ARBA00004613"/>
    </source>
</evidence>
<keyword evidence="5" id="KW-0732">Signal</keyword>
<keyword evidence="9" id="KW-1185">Reference proteome</keyword>
<evidence type="ECO:0000313" key="8">
    <source>
        <dbReference type="EMBL" id="EGZ13675.1"/>
    </source>
</evidence>
<dbReference type="InParanoid" id="G4ZV51"/>
<dbReference type="AlphaFoldDB" id="G4ZV51"/>
<organism evidence="8 9">
    <name type="scientific">Phytophthora sojae (strain P6497)</name>
    <name type="common">Soybean stem and root rot agent</name>
    <name type="synonym">Phytophthora megasperma f. sp. glycines</name>
    <dbReference type="NCBI Taxonomy" id="1094619"/>
    <lineage>
        <taxon>Eukaryota</taxon>
        <taxon>Sar</taxon>
        <taxon>Stramenopiles</taxon>
        <taxon>Oomycota</taxon>
        <taxon>Peronosporomycetes</taxon>
        <taxon>Peronosporales</taxon>
        <taxon>Peronosporaceae</taxon>
        <taxon>Phytophthora</taxon>
    </lineage>
</organism>
<feature type="domain" description="RxLR effector PexRD54 WY" evidence="7">
    <location>
        <begin position="104"/>
        <end position="143"/>
    </location>
</feature>
<evidence type="ECO:0000313" key="9">
    <source>
        <dbReference type="Proteomes" id="UP000002640"/>
    </source>
</evidence>
<dbReference type="Proteomes" id="UP000002640">
    <property type="component" value="Unassembled WGS sequence"/>
</dbReference>
<dbReference type="RefSeq" id="XP_009531104.1">
    <property type="nucleotide sequence ID" value="XM_009532809.1"/>
</dbReference>
<evidence type="ECO:0000256" key="5">
    <source>
        <dbReference type="ARBA" id="ARBA00022729"/>
    </source>
</evidence>
<dbReference type="InterPro" id="IPR054463">
    <property type="entry name" value="PexRD54_WY"/>
</dbReference>
<dbReference type="Pfam" id="PF22748">
    <property type="entry name" value="PexRD54_WY"/>
    <property type="match status" value="1"/>
</dbReference>
<evidence type="ECO:0000256" key="3">
    <source>
        <dbReference type="ARBA" id="ARBA00010400"/>
    </source>
</evidence>
<evidence type="ECO:0000256" key="4">
    <source>
        <dbReference type="ARBA" id="ARBA00022525"/>
    </source>
</evidence>
<dbReference type="GeneID" id="20639661"/>
<dbReference type="KEGG" id="psoj:PHYSODRAFT_265395"/>
<sequence length="367" mass="41528">MLTTLLKPTQAQLQKLLINGESADDVFTRMKPNKAGNLLLHDEEFARWLTYADDLKIKHPAIKTSAILTLTAHYGDDGLYKLIEAGLKNEGTETVATKLKTELMKHWVATAKVPDKVFHIMKLDKVETDILSNPEFINWARYVDDFNAKYHKQSTSMVPTVLNYYSDDVIFKMTEAAKSVEETKAIATKLQEELVQAWLKSKKTPDEALVDFGLGKKTRYSKNPVEPLLERALFNSWVKYLDDYNVLYPEKKTTVIEALTRRFGDANVAKMITKAKKEVVTRSLATKLEAAQLEIWLSSGKSVEDVFNLLKLDYAGVFFSEHHLINTLVSYMNVFIKENPSKAATVFSTVETLLEGRPLGQILMLAA</sequence>